<dbReference type="eggNOG" id="KOG2412">
    <property type="taxonomic scope" value="Eukaryota"/>
</dbReference>
<evidence type="ECO:0000313" key="18">
    <source>
        <dbReference type="EMBL" id="CCF59573.1"/>
    </source>
</evidence>
<dbReference type="GO" id="GO:0015031">
    <property type="term" value="P:protein transport"/>
    <property type="evidence" value="ECO:0007669"/>
    <property type="project" value="UniProtKB-KW"/>
</dbReference>
<evidence type="ECO:0000256" key="5">
    <source>
        <dbReference type="ARBA" id="ARBA00022448"/>
    </source>
</evidence>
<evidence type="ECO:0000256" key="17">
    <source>
        <dbReference type="SAM" id="Coils"/>
    </source>
</evidence>
<comment type="similarity">
    <text evidence="4">Belongs to the GLE1 family.</text>
</comment>
<dbReference type="GO" id="GO:0031369">
    <property type="term" value="F:translation initiation factor binding"/>
    <property type="evidence" value="ECO:0007669"/>
    <property type="project" value="TreeGrafter"/>
</dbReference>
<evidence type="ECO:0000256" key="3">
    <source>
        <dbReference type="ARBA" id="ARBA00004620"/>
    </source>
</evidence>
<keyword evidence="8" id="KW-0811">Translocation</keyword>
<name>H2AZ17_KAZAF</name>
<evidence type="ECO:0000256" key="13">
    <source>
        <dbReference type="ARBA" id="ARBA00026227"/>
    </source>
</evidence>
<keyword evidence="11" id="KW-0472">Membrane</keyword>
<dbReference type="RefSeq" id="XP_003958708.1">
    <property type="nucleotide sequence ID" value="XM_003958659.1"/>
</dbReference>
<dbReference type="InterPro" id="IPR012476">
    <property type="entry name" value="GLE1"/>
</dbReference>
<evidence type="ECO:0000256" key="16">
    <source>
        <dbReference type="ARBA" id="ARBA00075681"/>
    </source>
</evidence>
<proteinExistence type="inferred from homology"/>
<evidence type="ECO:0000256" key="10">
    <source>
        <dbReference type="ARBA" id="ARBA00023132"/>
    </source>
</evidence>
<dbReference type="Gene3D" id="1.25.40.510">
    <property type="entry name" value="GLE1-like"/>
    <property type="match status" value="1"/>
</dbReference>
<dbReference type="KEGG" id="kaf:KAFR_0H01630"/>
<evidence type="ECO:0000256" key="15">
    <source>
        <dbReference type="ARBA" id="ARBA00075092"/>
    </source>
</evidence>
<evidence type="ECO:0000256" key="14">
    <source>
        <dbReference type="ARBA" id="ARBA00029983"/>
    </source>
</evidence>
<keyword evidence="19" id="KW-1185">Reference proteome</keyword>
<dbReference type="HOGENOM" id="CLU_029651_0_0_1"/>
<dbReference type="AlphaFoldDB" id="H2AZ17"/>
<keyword evidence="7" id="KW-0653">Protein transport</keyword>
<feature type="coiled-coil region" evidence="17">
    <location>
        <begin position="163"/>
        <end position="254"/>
    </location>
</feature>
<evidence type="ECO:0000256" key="1">
    <source>
        <dbReference type="ARBA" id="ARBA00004335"/>
    </source>
</evidence>
<dbReference type="InParanoid" id="H2AZ17"/>
<keyword evidence="10" id="KW-0906">Nuclear pore complex</keyword>
<evidence type="ECO:0000256" key="2">
    <source>
        <dbReference type="ARBA" id="ARBA00004567"/>
    </source>
</evidence>
<dbReference type="GO" id="GO:0031965">
    <property type="term" value="C:nuclear membrane"/>
    <property type="evidence" value="ECO:0007669"/>
    <property type="project" value="UniProtKB-SubCell"/>
</dbReference>
<keyword evidence="6" id="KW-0509">mRNA transport</keyword>
<evidence type="ECO:0000256" key="4">
    <source>
        <dbReference type="ARBA" id="ARBA00011056"/>
    </source>
</evidence>
<dbReference type="OrthoDB" id="420884at2759"/>
<reference evidence="18 19" key="1">
    <citation type="journal article" date="2011" name="Proc. Natl. Acad. Sci. U.S.A.">
        <title>Evolutionary erosion of yeast sex chromosomes by mating-type switching accidents.</title>
        <authorList>
            <person name="Gordon J.L."/>
            <person name="Armisen D."/>
            <person name="Proux-Wera E."/>
            <person name="Oheigeartaigh S.S."/>
            <person name="Byrne K.P."/>
            <person name="Wolfe K.H."/>
        </authorList>
    </citation>
    <scope>NUCLEOTIDE SEQUENCE [LARGE SCALE GENOMIC DNA]</scope>
    <source>
        <strain evidence="19">ATCC 22294 / BCRC 22015 / CBS 2517 / CECT 1963 / NBRC 1671 / NRRL Y-8276</strain>
    </source>
</reference>
<dbReference type="GO" id="GO:0005737">
    <property type="term" value="C:cytoplasm"/>
    <property type="evidence" value="ECO:0007669"/>
    <property type="project" value="UniProtKB-ARBA"/>
</dbReference>
<accession>H2AZ17</accession>
<evidence type="ECO:0000256" key="11">
    <source>
        <dbReference type="ARBA" id="ARBA00023136"/>
    </source>
</evidence>
<dbReference type="PANTHER" id="PTHR12960:SF0">
    <property type="entry name" value="MRNA EXPORT FACTOR GLE1"/>
    <property type="match status" value="1"/>
</dbReference>
<dbReference type="Pfam" id="PF07817">
    <property type="entry name" value="GLE1"/>
    <property type="match status" value="1"/>
</dbReference>
<evidence type="ECO:0000256" key="6">
    <source>
        <dbReference type="ARBA" id="ARBA00022816"/>
    </source>
</evidence>
<dbReference type="STRING" id="1071382.H2AZ17"/>
<keyword evidence="9 17" id="KW-0175">Coiled coil</keyword>
<keyword evidence="12" id="KW-0539">Nucleus</keyword>
<dbReference type="InterPro" id="IPR038506">
    <property type="entry name" value="GLE1-like_sf"/>
</dbReference>
<dbReference type="GO" id="GO:0000822">
    <property type="term" value="F:inositol hexakisphosphate binding"/>
    <property type="evidence" value="ECO:0007669"/>
    <property type="project" value="TreeGrafter"/>
</dbReference>
<dbReference type="GO" id="GO:0044614">
    <property type="term" value="C:nuclear pore cytoplasmic filaments"/>
    <property type="evidence" value="ECO:0007669"/>
    <property type="project" value="TreeGrafter"/>
</dbReference>
<evidence type="ECO:0000256" key="7">
    <source>
        <dbReference type="ARBA" id="ARBA00022927"/>
    </source>
</evidence>
<dbReference type="FunCoup" id="H2AZ17">
    <property type="interactions" value="151"/>
</dbReference>
<sequence length="549" mass="63783">MSIFALQFRLDDLVVSSDDEDGNSQFLETISTPGSSPSKDSTFIYDFERSKDAVPQLKLPKTPKKDDVDMKLDEDLEELMHSLKLDSKMPLHLNESMASTFALSYLNTRNRPHDEKKLLTGVEVTDDKQQPTSRAKLEKVLDTMSSSITQKLAVLTKSNTSQIKKVKDYKLKLEQERKQKEDEERRRIELAKQRELEEAKQRRLREEAQRQKEEEERKRKEEELKQQQLKVKKEKELKLKQETERRQNEVAQNKYITNFDQVSKTFWHYKEKIVSIKRDVVEPVKKADKETRNILSKHKRKINPKFGQLTNSMSQLTAIATELDSLIAQTRDNDLCFKWILNFIAKAIVHQAETEVRVKPESSLPLAKLSLFLMGKFPDLIELLMARFVKKCPFVIGFTCSIDTEQGRFNMGWKRNSESKWEDGTVYDERMSGMMTLFAVITRLDPLLPNQQNPWSMEYSWKILARIANVDPKLLTNTHFVVLGSWWDAAASNFLQVFGNQGAKLLKLIGDDLTSSVAERKYVGAARLRILTEEWMTSNMIKSFPEMDQ</sequence>
<dbReference type="GO" id="GO:0005543">
    <property type="term" value="F:phospholipid binding"/>
    <property type="evidence" value="ECO:0007669"/>
    <property type="project" value="TreeGrafter"/>
</dbReference>
<gene>
    <name evidence="18" type="primary">KAFR0H01630</name>
    <name evidence="18" type="ORF">KAFR_0H01630</name>
</gene>
<dbReference type="GO" id="GO:0016973">
    <property type="term" value="P:poly(A)+ mRNA export from nucleus"/>
    <property type="evidence" value="ECO:0007669"/>
    <property type="project" value="InterPro"/>
</dbReference>
<dbReference type="EMBL" id="HE650828">
    <property type="protein sequence ID" value="CCF59573.1"/>
    <property type="molecule type" value="Genomic_DNA"/>
</dbReference>
<evidence type="ECO:0000256" key="12">
    <source>
        <dbReference type="ARBA" id="ARBA00023242"/>
    </source>
</evidence>
<organism evidence="18 19">
    <name type="scientific">Kazachstania africana (strain ATCC 22294 / BCRC 22015 / CBS 2517 / CECT 1963 / NBRC 1671 / NRRL Y-8276)</name>
    <name type="common">Yeast</name>
    <name type="synonym">Kluyveromyces africanus</name>
    <dbReference type="NCBI Taxonomy" id="1071382"/>
    <lineage>
        <taxon>Eukaryota</taxon>
        <taxon>Fungi</taxon>
        <taxon>Dikarya</taxon>
        <taxon>Ascomycota</taxon>
        <taxon>Saccharomycotina</taxon>
        <taxon>Saccharomycetes</taxon>
        <taxon>Saccharomycetales</taxon>
        <taxon>Saccharomycetaceae</taxon>
        <taxon>Kazachstania</taxon>
    </lineage>
</organism>
<dbReference type="FunFam" id="1.25.40.510:FF:000003">
    <property type="entry name" value="Nucleoporin GLE1"/>
    <property type="match status" value="1"/>
</dbReference>
<comment type="subcellular location">
    <subcellularLocation>
        <location evidence="1">Nucleus membrane</location>
        <topology evidence="1">Peripheral membrane protein</topology>
        <orientation evidence="1">Cytoplasmic side</orientation>
    </subcellularLocation>
    <subcellularLocation>
        <location evidence="3">Nucleus membrane</location>
        <topology evidence="3">Peripheral membrane protein</topology>
        <orientation evidence="3">Nucleoplasmic side</orientation>
    </subcellularLocation>
    <subcellularLocation>
        <location evidence="2">Nucleus</location>
        <location evidence="2">Nuclear pore complex</location>
    </subcellularLocation>
</comment>
<evidence type="ECO:0000313" key="19">
    <source>
        <dbReference type="Proteomes" id="UP000005220"/>
    </source>
</evidence>
<protein>
    <recommendedName>
        <fullName evidence="13">mRNA export factor GLE1</fullName>
    </recommendedName>
    <alternativeName>
        <fullName evidence="15">Nuclear pore protein GLE1</fullName>
    </alternativeName>
    <alternativeName>
        <fullName evidence="14">Nucleoporin GLE1</fullName>
    </alternativeName>
    <alternativeName>
        <fullName evidence="16">RNA export factor GLE1</fullName>
    </alternativeName>
</protein>
<dbReference type="Proteomes" id="UP000005220">
    <property type="component" value="Chromosome 8"/>
</dbReference>
<keyword evidence="5" id="KW-0813">Transport</keyword>
<dbReference type="GeneID" id="13887570"/>
<evidence type="ECO:0000256" key="8">
    <source>
        <dbReference type="ARBA" id="ARBA00023010"/>
    </source>
</evidence>
<evidence type="ECO:0000256" key="9">
    <source>
        <dbReference type="ARBA" id="ARBA00023054"/>
    </source>
</evidence>
<dbReference type="PANTHER" id="PTHR12960">
    <property type="entry name" value="GLE-1-RELATED"/>
    <property type="match status" value="1"/>
</dbReference>